<dbReference type="PANTHER" id="PTHR31379">
    <property type="entry name" value="F-BOX C PROTEIN-RELATED-RELATED"/>
    <property type="match status" value="1"/>
</dbReference>
<sequence length="306" mass="35566">MPLPLSYPGLRCVLEHLEAVKRAHIIARAPGLQKIDKLIPLCLENLFIDSDEMTVNKLLIEYEKDGVKFEMNRKNFSRKRFASRKDKMKKLINFFTCGRSIIHVDWLCWHDSSHPNFLDVDLKFRVNSMEALYSRHVETAHPFIDPRSFPLKTLITIPETSSFDNQIVQLAETLILHVFTHRTLTVEDLKKLNNKTVVFEYCISSRVDIIPLVRYQIETKKDIGTTFVISTDGNYFLSEKLREFEQTFGEYRSDLDGVNERFIPESSKFLIPINNESRIQVYAIEDPEEGGQWKIVIKPVSDILGL</sequence>
<dbReference type="EMBL" id="DS268511">
    <property type="protein sequence ID" value="EFO84048.1"/>
    <property type="molecule type" value="Genomic_DNA"/>
</dbReference>
<dbReference type="InterPro" id="IPR021942">
    <property type="entry name" value="DUF3557"/>
</dbReference>
<dbReference type="HOGENOM" id="CLU_042576_3_1_1"/>
<accession>E3N241</accession>
<reference evidence="1" key="1">
    <citation type="submission" date="2007-07" db="EMBL/GenBank/DDBJ databases">
        <title>PCAP assembly of the Caenorhabditis remanei genome.</title>
        <authorList>
            <consortium name="The Caenorhabditis remanei Sequencing Consortium"/>
            <person name="Wilson R.K."/>
        </authorList>
    </citation>
    <scope>NUCLEOTIDE SEQUENCE [LARGE SCALE GENOMIC DNA]</scope>
    <source>
        <strain evidence="1">PB4641</strain>
    </source>
</reference>
<dbReference type="PANTHER" id="PTHR31379:SF1">
    <property type="entry name" value="F-BOX C PROTEIN-RELATED"/>
    <property type="match status" value="1"/>
</dbReference>
<dbReference type="Proteomes" id="UP000008281">
    <property type="component" value="Unassembled WGS sequence"/>
</dbReference>
<dbReference type="InParanoid" id="E3N241"/>
<dbReference type="FunCoup" id="E3N241">
    <property type="interactions" value="426"/>
</dbReference>
<organism evidence="2">
    <name type="scientific">Caenorhabditis remanei</name>
    <name type="common">Caenorhabditis vulgaris</name>
    <dbReference type="NCBI Taxonomy" id="31234"/>
    <lineage>
        <taxon>Eukaryota</taxon>
        <taxon>Metazoa</taxon>
        <taxon>Ecdysozoa</taxon>
        <taxon>Nematoda</taxon>
        <taxon>Chromadorea</taxon>
        <taxon>Rhabditida</taxon>
        <taxon>Rhabditina</taxon>
        <taxon>Rhabditomorpha</taxon>
        <taxon>Rhabditoidea</taxon>
        <taxon>Rhabditidae</taxon>
        <taxon>Peloderinae</taxon>
        <taxon>Caenorhabditis</taxon>
    </lineage>
</organism>
<gene>
    <name evidence="1" type="ORF">CRE_17453</name>
</gene>
<protein>
    <recommendedName>
        <fullName evidence="3">DUF38 domain-containing protein</fullName>
    </recommendedName>
</protein>
<evidence type="ECO:0000313" key="1">
    <source>
        <dbReference type="EMBL" id="EFO84048.1"/>
    </source>
</evidence>
<proteinExistence type="predicted"/>
<dbReference type="Pfam" id="PF12078">
    <property type="entry name" value="DUF3557"/>
    <property type="match status" value="1"/>
</dbReference>
<name>E3N241_CAERE</name>
<dbReference type="AlphaFoldDB" id="E3N241"/>
<evidence type="ECO:0000313" key="2">
    <source>
        <dbReference type="Proteomes" id="UP000008281"/>
    </source>
</evidence>
<keyword evidence="2" id="KW-1185">Reference proteome</keyword>
<evidence type="ECO:0008006" key="3">
    <source>
        <dbReference type="Google" id="ProtNLM"/>
    </source>
</evidence>